<feature type="transmembrane region" description="Helical" evidence="1">
    <location>
        <begin position="61"/>
        <end position="84"/>
    </location>
</feature>
<reference evidence="3" key="1">
    <citation type="journal article" date="2019" name="Int. J. Syst. Evol. Microbiol.">
        <title>The Global Catalogue of Microorganisms (GCM) 10K type strain sequencing project: providing services to taxonomists for standard genome sequencing and annotation.</title>
        <authorList>
            <consortium name="The Broad Institute Genomics Platform"/>
            <consortium name="The Broad Institute Genome Sequencing Center for Infectious Disease"/>
            <person name="Wu L."/>
            <person name="Ma J."/>
        </authorList>
    </citation>
    <scope>NUCLEOTIDE SEQUENCE [LARGE SCALE GENOMIC DNA]</scope>
    <source>
        <strain evidence="3">JCM 17782</strain>
    </source>
</reference>
<sequence>MGELRRRVGFLGSMGRLRLTDFATVELGGCLVVGSMAGTYLERHTGLNTRISIAGDVLSLTSALLGVVFAALALVVALLSETYLRMLNETRDGILAFLSPFMLALGIQVSAVVGAVAYRAFAPLLAHGLEIWLFGALMVLFLMGVLQIVPLGRSVIMHGLARARLREVTDISAEREARRSGLTR</sequence>
<feature type="transmembrane region" description="Helical" evidence="1">
    <location>
        <begin position="96"/>
        <end position="119"/>
    </location>
</feature>
<gene>
    <name evidence="2" type="ORF">GCM10023161_40900</name>
</gene>
<dbReference type="Proteomes" id="UP001501417">
    <property type="component" value="Unassembled WGS sequence"/>
</dbReference>
<feature type="transmembrane region" description="Helical" evidence="1">
    <location>
        <begin position="131"/>
        <end position="156"/>
    </location>
</feature>
<evidence type="ECO:0000256" key="1">
    <source>
        <dbReference type="SAM" id="Phobius"/>
    </source>
</evidence>
<accession>A0ABP8F215</accession>
<protein>
    <recommendedName>
        <fullName evidence="4">ABC transporter permease</fullName>
    </recommendedName>
</protein>
<evidence type="ECO:0008006" key="4">
    <source>
        <dbReference type="Google" id="ProtNLM"/>
    </source>
</evidence>
<dbReference type="EMBL" id="BAABGF010000043">
    <property type="protein sequence ID" value="GAA4293011.1"/>
    <property type="molecule type" value="Genomic_DNA"/>
</dbReference>
<evidence type="ECO:0000313" key="3">
    <source>
        <dbReference type="Proteomes" id="UP001501417"/>
    </source>
</evidence>
<keyword evidence="1" id="KW-0472">Membrane</keyword>
<evidence type="ECO:0000313" key="2">
    <source>
        <dbReference type="EMBL" id="GAA4293011.1"/>
    </source>
</evidence>
<proteinExistence type="predicted"/>
<keyword evidence="3" id="KW-1185">Reference proteome</keyword>
<name>A0ABP8F215_9MYCO</name>
<keyword evidence="1" id="KW-0812">Transmembrane</keyword>
<keyword evidence="1" id="KW-1133">Transmembrane helix</keyword>
<organism evidence="2 3">
    <name type="scientific">Mycobacterium paraffinicum</name>
    <dbReference type="NCBI Taxonomy" id="53378"/>
    <lineage>
        <taxon>Bacteria</taxon>
        <taxon>Bacillati</taxon>
        <taxon>Actinomycetota</taxon>
        <taxon>Actinomycetes</taxon>
        <taxon>Mycobacteriales</taxon>
        <taxon>Mycobacteriaceae</taxon>
        <taxon>Mycobacterium</taxon>
    </lineage>
</organism>
<comment type="caution">
    <text evidence="2">The sequence shown here is derived from an EMBL/GenBank/DDBJ whole genome shotgun (WGS) entry which is preliminary data.</text>
</comment>